<evidence type="ECO:0000313" key="3">
    <source>
        <dbReference type="Proteomes" id="UP000500767"/>
    </source>
</evidence>
<keyword evidence="3" id="KW-1185">Reference proteome</keyword>
<feature type="domain" description="Methyltransferase type 11" evidence="1">
    <location>
        <begin position="128"/>
        <end position="194"/>
    </location>
</feature>
<dbReference type="PIRSF" id="PIRSF031679">
    <property type="entry name" value="Mtase_Alr7345_prd"/>
    <property type="match status" value="1"/>
</dbReference>
<reference evidence="2 3" key="1">
    <citation type="journal article" date="2014" name="World J. Microbiol. Biotechnol.">
        <title>Biodiversity and physiological characteristics of Antarctic and Arctic lichens-associated bacteria.</title>
        <authorList>
            <person name="Lee Y.M."/>
            <person name="Kim E.H."/>
            <person name="Lee H.K."/>
            <person name="Hong S.G."/>
        </authorList>
    </citation>
    <scope>NUCLEOTIDE SEQUENCE [LARGE SCALE GENOMIC DNA]</scope>
    <source>
        <strain evidence="2 3">PAMC 26569</strain>
    </source>
</reference>
<dbReference type="SUPFAM" id="SSF53335">
    <property type="entry name" value="S-adenosyl-L-methionine-dependent methyltransferases"/>
    <property type="match status" value="1"/>
</dbReference>
<dbReference type="RefSeq" id="WP_171836969.1">
    <property type="nucleotide sequence ID" value="NZ_CP053708.1"/>
</dbReference>
<sequence length="285" mass="30473">MTRSLNDRLSPARTPALAGPFLLGLVAIGLALVPATAARAATAGIALQPDPALQSAIANPARDPAFVKRDEARHPVQELTFFGLKPNQTVVEIWPSGGYWTEILAPYLHDHGTYYAAVGAPMKPGSPFAQKLAAQPALYDHVKITQAGGAADIAPANSADLVVTFRNLHNWMKQGDAPQMLAAFYRALKPGGILGIEDHRGHRTGAYDPQAKDGYVSQQSAIAQARAAGFKFVASSEMDANPKDTADWPEGVWTLPPTFALGAKDHDRYAAIGEADNFVLKFRKP</sequence>
<keyword evidence="2" id="KW-0808">Transferase</keyword>
<dbReference type="Gene3D" id="3.40.50.150">
    <property type="entry name" value="Vaccinia Virus protein VP39"/>
    <property type="match status" value="1"/>
</dbReference>
<gene>
    <name evidence="2" type="ORF">HN018_21080</name>
</gene>
<protein>
    <submittedName>
        <fullName evidence="2">Class I SAM-dependent methyltransferase</fullName>
    </submittedName>
</protein>
<evidence type="ECO:0000313" key="2">
    <source>
        <dbReference type="EMBL" id="QKE92195.1"/>
    </source>
</evidence>
<keyword evidence="2" id="KW-0489">Methyltransferase</keyword>
<dbReference type="AlphaFoldDB" id="A0A6M8HVK4"/>
<dbReference type="InterPro" id="IPR029063">
    <property type="entry name" value="SAM-dependent_MTases_sf"/>
</dbReference>
<dbReference type="GO" id="GO:0008757">
    <property type="term" value="F:S-adenosylmethionine-dependent methyltransferase activity"/>
    <property type="evidence" value="ECO:0007669"/>
    <property type="project" value="InterPro"/>
</dbReference>
<proteinExistence type="predicted"/>
<accession>A0A6M8HVK4</accession>
<dbReference type="GO" id="GO:0032259">
    <property type="term" value="P:methylation"/>
    <property type="evidence" value="ECO:0007669"/>
    <property type="project" value="UniProtKB-KW"/>
</dbReference>
<dbReference type="InterPro" id="IPR013216">
    <property type="entry name" value="Methyltransf_11"/>
</dbReference>
<dbReference type="Pfam" id="PF08241">
    <property type="entry name" value="Methyltransf_11"/>
    <property type="match status" value="1"/>
</dbReference>
<evidence type="ECO:0000259" key="1">
    <source>
        <dbReference type="Pfam" id="PF08241"/>
    </source>
</evidence>
<dbReference type="InterPro" id="IPR016980">
    <property type="entry name" value="S-AdoMet-dep_MeTrfase_Alr7345"/>
</dbReference>
<name>A0A6M8HVK4_9PROT</name>
<dbReference type="EMBL" id="CP053708">
    <property type="protein sequence ID" value="QKE92195.1"/>
    <property type="molecule type" value="Genomic_DNA"/>
</dbReference>
<dbReference type="KEGG" id="lck:HN018_21080"/>
<organism evidence="2 3">
    <name type="scientific">Lichenicola cladoniae</name>
    <dbReference type="NCBI Taxonomy" id="1484109"/>
    <lineage>
        <taxon>Bacteria</taxon>
        <taxon>Pseudomonadati</taxon>
        <taxon>Pseudomonadota</taxon>
        <taxon>Alphaproteobacteria</taxon>
        <taxon>Acetobacterales</taxon>
        <taxon>Acetobacteraceae</taxon>
        <taxon>Lichenicola</taxon>
    </lineage>
</organism>
<dbReference type="Proteomes" id="UP000500767">
    <property type="component" value="Chromosome"/>
</dbReference>